<keyword evidence="2" id="KW-1185">Reference proteome</keyword>
<protein>
    <submittedName>
        <fullName evidence="1">Uncharacterized protein</fullName>
    </submittedName>
</protein>
<comment type="caution">
    <text evidence="1">The sequence shown here is derived from an EMBL/GenBank/DDBJ whole genome shotgun (WGS) entry which is preliminary data.</text>
</comment>
<evidence type="ECO:0000313" key="1">
    <source>
        <dbReference type="EMBL" id="KAJ9065325.1"/>
    </source>
</evidence>
<name>A0ACC2SSS3_9FUNG</name>
<proteinExistence type="predicted"/>
<dbReference type="Proteomes" id="UP001165960">
    <property type="component" value="Unassembled WGS sequence"/>
</dbReference>
<dbReference type="EMBL" id="QTSX02004360">
    <property type="protein sequence ID" value="KAJ9065325.1"/>
    <property type="molecule type" value="Genomic_DNA"/>
</dbReference>
<accession>A0ACC2SSS3</accession>
<organism evidence="1 2">
    <name type="scientific">Entomophthora muscae</name>
    <dbReference type="NCBI Taxonomy" id="34485"/>
    <lineage>
        <taxon>Eukaryota</taxon>
        <taxon>Fungi</taxon>
        <taxon>Fungi incertae sedis</taxon>
        <taxon>Zoopagomycota</taxon>
        <taxon>Entomophthoromycotina</taxon>
        <taxon>Entomophthoromycetes</taxon>
        <taxon>Entomophthorales</taxon>
        <taxon>Entomophthoraceae</taxon>
        <taxon>Entomophthora</taxon>
    </lineage>
</organism>
<evidence type="ECO:0000313" key="2">
    <source>
        <dbReference type="Proteomes" id="UP001165960"/>
    </source>
</evidence>
<gene>
    <name evidence="1" type="ORF">DSO57_1020957</name>
</gene>
<sequence>MKLQDTIKAPGKKMVFLEEELVLDFQEKKEWLDELDDQSTLLYYIQYCGVPVHQSSKCVLDCSQGPAGRGFHSLKKDPLRNLLVFGPGGQGNKMDFPILGVLQQFLGLLVLGLWLLHFSLEPLYLGLGLLRSGLGLLWSGPALASYPWSLAPSVAFVAFVIHFSQSNQAPAGDQKAS</sequence>
<reference evidence="1" key="1">
    <citation type="submission" date="2022-04" db="EMBL/GenBank/DDBJ databases">
        <title>Genome of the entomopathogenic fungus Entomophthora muscae.</title>
        <authorList>
            <person name="Elya C."/>
            <person name="Lovett B.R."/>
            <person name="Lee E."/>
            <person name="Macias A.M."/>
            <person name="Hajek A.E."/>
            <person name="De Bivort B.L."/>
            <person name="Kasson M.T."/>
            <person name="De Fine Licht H.H."/>
            <person name="Stajich J.E."/>
        </authorList>
    </citation>
    <scope>NUCLEOTIDE SEQUENCE</scope>
    <source>
        <strain evidence="1">Berkeley</strain>
    </source>
</reference>